<feature type="compositionally biased region" description="Basic residues" evidence="2">
    <location>
        <begin position="81"/>
        <end position="91"/>
    </location>
</feature>
<evidence type="ECO:0000259" key="4">
    <source>
        <dbReference type="PROSITE" id="PS51673"/>
    </source>
</evidence>
<feature type="region of interest" description="Disordered" evidence="2">
    <location>
        <begin position="831"/>
        <end position="852"/>
    </location>
</feature>
<feature type="compositionally biased region" description="Low complexity" evidence="2">
    <location>
        <begin position="408"/>
        <end position="437"/>
    </location>
</feature>
<name>A0A3B1JST0_ASTMX</name>
<dbReference type="InterPro" id="IPR024771">
    <property type="entry name" value="SUZ"/>
</dbReference>
<dbReference type="Ensembl" id="ENSAMXT00000039179.1">
    <property type="protein sequence ID" value="ENSAMXP00000045328.1"/>
    <property type="gene ID" value="ENSAMXG00000003536.2"/>
</dbReference>
<dbReference type="PROSITE" id="PS51673">
    <property type="entry name" value="SUZ"/>
    <property type="match status" value="1"/>
</dbReference>
<feature type="compositionally biased region" description="Basic and acidic residues" evidence="2">
    <location>
        <begin position="37"/>
        <end position="59"/>
    </location>
</feature>
<dbReference type="InterPro" id="IPR051937">
    <property type="entry name" value="R3H_domain_containing"/>
</dbReference>
<dbReference type="SUPFAM" id="SSF82708">
    <property type="entry name" value="R3H domain"/>
    <property type="match status" value="1"/>
</dbReference>
<evidence type="ECO:0000256" key="1">
    <source>
        <dbReference type="ARBA" id="ARBA00022553"/>
    </source>
</evidence>
<evidence type="ECO:0000313" key="5">
    <source>
        <dbReference type="Ensembl" id="ENSAMXP00000045328.1"/>
    </source>
</evidence>
<feature type="region of interest" description="Disordered" evidence="2">
    <location>
        <begin position="408"/>
        <end position="487"/>
    </location>
</feature>
<feature type="compositionally biased region" description="Basic residues" evidence="2">
    <location>
        <begin position="990"/>
        <end position="999"/>
    </location>
</feature>
<feature type="domain" description="SUZ" evidence="4">
    <location>
        <begin position="254"/>
        <end position="324"/>
    </location>
</feature>
<reference evidence="6" key="1">
    <citation type="submission" date="2013-03" db="EMBL/GenBank/DDBJ databases">
        <authorList>
            <person name="Jeffery W."/>
            <person name="Warren W."/>
            <person name="Wilson R.K."/>
        </authorList>
    </citation>
    <scope>NUCLEOTIDE SEQUENCE</scope>
    <source>
        <strain evidence="6">female</strain>
    </source>
</reference>
<feature type="domain" description="R3H" evidence="3">
    <location>
        <begin position="190"/>
        <end position="253"/>
    </location>
</feature>
<dbReference type="InParanoid" id="A0A3B1JST0"/>
<dbReference type="PANTHER" id="PTHR15672">
    <property type="entry name" value="CAMP-REGULATED PHOSPHOPROTEIN 21 RELATED R3H DOMAIN CONTAINING PROTEIN"/>
    <property type="match status" value="1"/>
</dbReference>
<feature type="compositionally biased region" description="Basic and acidic residues" evidence="2">
    <location>
        <begin position="8"/>
        <end position="30"/>
    </location>
</feature>
<dbReference type="Pfam" id="PF01424">
    <property type="entry name" value="R3H"/>
    <property type="match status" value="1"/>
</dbReference>
<feature type="compositionally biased region" description="Polar residues" evidence="2">
    <location>
        <begin position="61"/>
        <end position="72"/>
    </location>
</feature>
<evidence type="ECO:0000313" key="6">
    <source>
        <dbReference type="Proteomes" id="UP000018467"/>
    </source>
</evidence>
<reference evidence="5" key="4">
    <citation type="submission" date="2025-09" db="UniProtKB">
        <authorList>
            <consortium name="Ensembl"/>
        </authorList>
    </citation>
    <scope>IDENTIFICATION</scope>
</reference>
<feature type="region of interest" description="Disordered" evidence="2">
    <location>
        <begin position="895"/>
        <end position="931"/>
    </location>
</feature>
<sequence length="1140" mass="125279">MRMTEAVFEERNCDRMKVFESDSPHPDAPPKLHSPQHAHENHTAHTHHAEEHAPNECVKEQSGSDLNNQAQPPHSAAQPMRRSKSTAKVKLVRSLAVCEESSPPTIAEPLPPPHQHQDKIHLQLNQALEKEATASRDEERSERGVEKTERADKVPRKSLSRDPSQEYTDSTGIDLHEFLVNTLKNNPRDRMMLLKLEQDILDFISNNESQKRRFPPMTSYHRMLLHRVAAYFGLEHNVDPTGKSVIINKTINTRIPDQKFSEHIKDDKTDDFQKRYILKRDNLSLDQEDGRLRMRLKDDRRSKSIEEREEEYQRARDRIFAQDGQDHFQLDKRIQEDVSCISTQQRRQIFRLRDGRSGNSRQSSSENEPKSCEPRPWSSTDSDSSHRNLKPAITKASSFSGISLLIRGDSSASSKSTSRLSKTGSDSSSSVGSSTGSLPRPTLSLPVTSVSQPCRVPTAPQPAPPPCGPVGASTGAPGPQSANANTSISTNANTSYYLLPLEATAIPPGSVLLNPHTGQPFVNPDGSAVVYNPIMTTQQMRSQQTLPPPPPPPQHQSANHILTQHCGQSVQYSAISYPPPLLPVPLNQHYTVQQQQQDSLGSQFSQMTLARQTSGDLSEPQPGLFPPSMVLQNPPPSGYILPQPGQPVHGPAYPPPTPVNQPTIIQQQGYLQQPVQQMSSCYCAPGQYSHSNQHYRPVTPVHYSAPPSQPVPPQQPGYQAVMPGQPPSYQSMMTVQQPQSQSLVGNQAGMPSHIQGVMMQYPPVPPYQVSVPQGSQSVPQPAYQQQIVLQGQTNHTPVPSASMQVYYSVLPPGQHSTVSSTVGFLPPPGSEQMQFPRASSPCGSQPVPGQQCTGVPPPHPSGGMLMMQLSVPPSQQPRAPSPAQWKHNKYYSLDHQLHHGPKPAELTPLDASQSSPQLVSPSPSPAHSPTPVHLANLKGIRPGLAPLPIMPQFSRPFLPGQGDGRYPLLGQPLQYNPPIRPPLMHGSHMVNHHHHHHHQGSMGIRHGGRGRRPPKKSLSTDMSPGEIVTSRVLEVTDLPAGISRSEADSLLGELGKAGAFIKWLPEPQPPQRSDCGNTNSDPSKVPPHDLASTYTILATFPSKYAAQSALLKLNSSITTFRLKSSKRHDEAHTLERASSQ</sequence>
<feature type="region of interest" description="Disordered" evidence="2">
    <location>
        <begin position="989"/>
        <end position="1023"/>
    </location>
</feature>
<feature type="compositionally biased region" description="Basic and acidic residues" evidence="2">
    <location>
        <begin position="130"/>
        <end position="164"/>
    </location>
</feature>
<feature type="region of interest" description="Disordered" evidence="2">
    <location>
        <begin position="349"/>
        <end position="388"/>
    </location>
</feature>
<keyword evidence="1" id="KW-0597">Phosphoprotein</keyword>
<feature type="compositionally biased region" description="Basic residues" evidence="2">
    <location>
        <begin position="1006"/>
        <end position="1015"/>
    </location>
</feature>
<feature type="compositionally biased region" description="Polar residues" evidence="2">
    <location>
        <begin position="357"/>
        <end position="366"/>
    </location>
</feature>
<feature type="region of interest" description="Disordered" evidence="2">
    <location>
        <begin position="130"/>
        <end position="168"/>
    </location>
</feature>
<dbReference type="PROSITE" id="PS51061">
    <property type="entry name" value="R3H"/>
    <property type="match status" value="1"/>
</dbReference>
<dbReference type="CDD" id="cd02642">
    <property type="entry name" value="R3H_encore_like"/>
    <property type="match status" value="1"/>
</dbReference>
<dbReference type="Gene3D" id="3.30.1370.50">
    <property type="entry name" value="R3H-like domain"/>
    <property type="match status" value="1"/>
</dbReference>
<feature type="compositionally biased region" description="Low complexity" evidence="2">
    <location>
        <begin position="912"/>
        <end position="921"/>
    </location>
</feature>
<dbReference type="PANTHER" id="PTHR15672:SF12">
    <property type="entry name" value="R3H DOMAIN-CONTAINING PROTEIN 1"/>
    <property type="match status" value="1"/>
</dbReference>
<evidence type="ECO:0000256" key="2">
    <source>
        <dbReference type="SAM" id="MobiDB-lite"/>
    </source>
</evidence>
<feature type="compositionally biased region" description="Polar residues" evidence="2">
    <location>
        <begin position="841"/>
        <end position="852"/>
    </location>
</feature>
<dbReference type="FunFam" id="3.30.1370.50:FF:000001">
    <property type="entry name" value="R3H domain-containing protein 2 isoform 1"/>
    <property type="match status" value="1"/>
</dbReference>
<dbReference type="AlphaFoldDB" id="A0A3B1JST0"/>
<dbReference type="InterPro" id="IPR001374">
    <property type="entry name" value="R3H_dom"/>
</dbReference>
<dbReference type="Pfam" id="PF12752">
    <property type="entry name" value="SUZ"/>
    <property type="match status" value="1"/>
</dbReference>
<reference evidence="5" key="3">
    <citation type="submission" date="2025-08" db="UniProtKB">
        <authorList>
            <consortium name="Ensembl"/>
        </authorList>
    </citation>
    <scope>IDENTIFICATION</scope>
</reference>
<dbReference type="Bgee" id="ENSAMXG00000003536">
    <property type="expression patterns" value="Expressed in brain and 14 other cell types or tissues"/>
</dbReference>
<dbReference type="Proteomes" id="UP000018467">
    <property type="component" value="Unassembled WGS sequence"/>
</dbReference>
<dbReference type="GO" id="GO:0003676">
    <property type="term" value="F:nucleic acid binding"/>
    <property type="evidence" value="ECO:0007669"/>
    <property type="project" value="UniProtKB-UniRule"/>
</dbReference>
<protein>
    <submittedName>
        <fullName evidence="5">R3H domain containing 1</fullName>
    </submittedName>
</protein>
<dbReference type="GeneTree" id="ENSGT00940000156095"/>
<dbReference type="SMART" id="SM00393">
    <property type="entry name" value="R3H"/>
    <property type="match status" value="1"/>
</dbReference>
<feature type="region of interest" description="Disordered" evidence="2">
    <location>
        <begin position="1"/>
        <end position="118"/>
    </location>
</feature>
<feature type="region of interest" description="Disordered" evidence="2">
    <location>
        <begin position="1065"/>
        <end position="1086"/>
    </location>
</feature>
<accession>A0A3B1JST0</accession>
<reference evidence="6" key="2">
    <citation type="journal article" date="2014" name="Nat. Commun.">
        <title>The cavefish genome reveals candidate genes for eye loss.</title>
        <authorList>
            <person name="McGaugh S.E."/>
            <person name="Gross J.B."/>
            <person name="Aken B."/>
            <person name="Blin M."/>
            <person name="Borowsky R."/>
            <person name="Chalopin D."/>
            <person name="Hinaux H."/>
            <person name="Jeffery W.R."/>
            <person name="Keene A."/>
            <person name="Ma L."/>
            <person name="Minx P."/>
            <person name="Murphy D."/>
            <person name="O'Quin K.E."/>
            <person name="Retaux S."/>
            <person name="Rohner N."/>
            <person name="Searle S.M."/>
            <person name="Stahl B.A."/>
            <person name="Tabin C."/>
            <person name="Volff J.N."/>
            <person name="Yoshizawa M."/>
            <person name="Warren W.C."/>
        </authorList>
    </citation>
    <scope>NUCLEOTIDE SEQUENCE [LARGE SCALE GENOMIC DNA]</scope>
    <source>
        <strain evidence="6">female</strain>
    </source>
</reference>
<organism evidence="5 6">
    <name type="scientific">Astyanax mexicanus</name>
    <name type="common">Blind cave fish</name>
    <name type="synonym">Astyanax fasciatus mexicanus</name>
    <dbReference type="NCBI Taxonomy" id="7994"/>
    <lineage>
        <taxon>Eukaryota</taxon>
        <taxon>Metazoa</taxon>
        <taxon>Chordata</taxon>
        <taxon>Craniata</taxon>
        <taxon>Vertebrata</taxon>
        <taxon>Euteleostomi</taxon>
        <taxon>Actinopterygii</taxon>
        <taxon>Neopterygii</taxon>
        <taxon>Teleostei</taxon>
        <taxon>Ostariophysi</taxon>
        <taxon>Characiformes</taxon>
        <taxon>Characoidei</taxon>
        <taxon>Acestrorhamphidae</taxon>
        <taxon>Acestrorhamphinae</taxon>
        <taxon>Astyanax</taxon>
    </lineage>
</organism>
<proteinExistence type="predicted"/>
<keyword evidence="6" id="KW-1185">Reference proteome</keyword>
<evidence type="ECO:0000259" key="3">
    <source>
        <dbReference type="PROSITE" id="PS51061"/>
    </source>
</evidence>
<dbReference type="InterPro" id="IPR036867">
    <property type="entry name" value="R3H_dom_sf"/>
</dbReference>
<feature type="region of interest" description="Disordered" evidence="2">
    <location>
        <begin position="539"/>
        <end position="558"/>
    </location>
</feature>
<feature type="compositionally biased region" description="Pro residues" evidence="2">
    <location>
        <begin position="459"/>
        <end position="468"/>
    </location>
</feature>